<dbReference type="Proteomes" id="UP001597171">
    <property type="component" value="Unassembled WGS sequence"/>
</dbReference>
<dbReference type="PIRSF" id="PIRSF000151">
    <property type="entry name" value="GPR"/>
    <property type="match status" value="1"/>
</dbReference>
<proteinExistence type="inferred from homology"/>
<evidence type="ECO:0000313" key="10">
    <source>
        <dbReference type="Proteomes" id="UP001597171"/>
    </source>
</evidence>
<accession>A0ABW3ZB85</accession>
<dbReference type="HAMAP" id="MF_00412">
    <property type="entry name" value="ProA"/>
    <property type="match status" value="1"/>
</dbReference>
<name>A0ABW3ZB85_9HYPH</name>
<evidence type="ECO:0000256" key="7">
    <source>
        <dbReference type="HAMAP-Rule" id="MF_00412"/>
    </source>
</evidence>
<keyword evidence="10" id="KW-1185">Reference proteome</keyword>
<dbReference type="GO" id="GO:0004350">
    <property type="term" value="F:glutamate-5-semialdehyde dehydrogenase activity"/>
    <property type="evidence" value="ECO:0007669"/>
    <property type="project" value="UniProtKB-EC"/>
</dbReference>
<dbReference type="NCBIfam" id="NF001221">
    <property type="entry name" value="PRK00197.1"/>
    <property type="match status" value="1"/>
</dbReference>
<dbReference type="InterPro" id="IPR000965">
    <property type="entry name" value="GPR_dom"/>
</dbReference>
<keyword evidence="4 7" id="KW-0521">NADP</keyword>
<sequence length="427" mass="44412">MSAAAERLIEVDAIMLELGRRARAASRALALAPRAAKDAALLSAAARIRATTRQILVANEADLAGARQAGVAASYLDRLTLTAERLEGVAEGLETVAGLPDPVGEVIADWTRPNGLRIERVRTPLGVIGVIYESRPNVTADAGALCLKAGNAAILRGGTDSFRSSAAIHAALVHGLAEAGLPEDAIQLVPTRDRAAVGEMLAGLEGNLDVIVPRGGKGLVARVQAEARVPVFAHLDGNNHLYVAAGSDLAMARAISLNAKMRRTGVCGAAETLLVDRAVADTHLAPLVEDLLAAGCAVRGDAAVRAVDPRVTFATEDDWGTEFLDAIIAAKVVDGIDDALAHIADYGSHHTDAIVTDDAALAERFLREVDSAIVAHNASTQFADGGEFGFGAEIGIATGRMHARGPVGVEQLTSFNYRLHGTGQTRP</sequence>
<keyword evidence="5 7" id="KW-0560">Oxidoreductase</keyword>
<dbReference type="InterPro" id="IPR020593">
    <property type="entry name" value="G-glutamylP_reductase_CS"/>
</dbReference>
<evidence type="ECO:0000256" key="1">
    <source>
        <dbReference type="ARBA" id="ARBA00004985"/>
    </source>
</evidence>
<dbReference type="InterPro" id="IPR016163">
    <property type="entry name" value="Ald_DH_C"/>
</dbReference>
<organism evidence="9 10">
    <name type="scientific">Methylopila musalis</name>
    <dbReference type="NCBI Taxonomy" id="1134781"/>
    <lineage>
        <taxon>Bacteria</taxon>
        <taxon>Pseudomonadati</taxon>
        <taxon>Pseudomonadota</taxon>
        <taxon>Alphaproteobacteria</taxon>
        <taxon>Hyphomicrobiales</taxon>
        <taxon>Methylopilaceae</taxon>
        <taxon>Methylopila</taxon>
    </lineage>
</organism>
<evidence type="ECO:0000313" key="9">
    <source>
        <dbReference type="EMBL" id="MFD1333597.1"/>
    </source>
</evidence>
<evidence type="ECO:0000256" key="3">
    <source>
        <dbReference type="ARBA" id="ARBA00022650"/>
    </source>
</evidence>
<dbReference type="Pfam" id="PF00171">
    <property type="entry name" value="Aldedh"/>
    <property type="match status" value="1"/>
</dbReference>
<dbReference type="NCBIfam" id="TIGR00407">
    <property type="entry name" value="proA"/>
    <property type="match status" value="1"/>
</dbReference>
<comment type="caution">
    <text evidence="9">The sequence shown here is derived from an EMBL/GenBank/DDBJ whole genome shotgun (WGS) entry which is preliminary data.</text>
</comment>
<dbReference type="Gene3D" id="3.40.309.10">
    <property type="entry name" value="Aldehyde Dehydrogenase, Chain A, domain 2"/>
    <property type="match status" value="1"/>
</dbReference>
<dbReference type="PANTHER" id="PTHR11063:SF8">
    <property type="entry name" value="DELTA-1-PYRROLINE-5-CARBOXYLATE SYNTHASE"/>
    <property type="match status" value="1"/>
</dbReference>
<comment type="pathway">
    <text evidence="1 7">Amino-acid biosynthesis; L-proline biosynthesis; L-glutamate 5-semialdehyde from L-glutamate: step 2/2.</text>
</comment>
<gene>
    <name evidence="7" type="primary">proA</name>
    <name evidence="9" type="ORF">ACFQ4O_16465</name>
</gene>
<dbReference type="CDD" id="cd07079">
    <property type="entry name" value="ALDH_F18-19_ProA-GPR"/>
    <property type="match status" value="1"/>
</dbReference>
<comment type="similarity">
    <text evidence="7">Belongs to the gamma-glutamyl phosphate reductase family.</text>
</comment>
<keyword evidence="7" id="KW-0963">Cytoplasm</keyword>
<dbReference type="RefSeq" id="WP_378777283.1">
    <property type="nucleotide sequence ID" value="NZ_JBHTMX010000269.1"/>
</dbReference>
<evidence type="ECO:0000256" key="2">
    <source>
        <dbReference type="ARBA" id="ARBA00022605"/>
    </source>
</evidence>
<keyword evidence="2 7" id="KW-0028">Amino-acid biosynthesis</keyword>
<evidence type="ECO:0000256" key="4">
    <source>
        <dbReference type="ARBA" id="ARBA00022857"/>
    </source>
</evidence>
<dbReference type="InterPro" id="IPR016162">
    <property type="entry name" value="Ald_DH_N"/>
</dbReference>
<evidence type="ECO:0000256" key="6">
    <source>
        <dbReference type="ARBA" id="ARBA00049024"/>
    </source>
</evidence>
<keyword evidence="3 7" id="KW-0641">Proline biosynthesis</keyword>
<reference evidence="10" key="1">
    <citation type="journal article" date="2019" name="Int. J. Syst. Evol. Microbiol.">
        <title>The Global Catalogue of Microorganisms (GCM) 10K type strain sequencing project: providing services to taxonomists for standard genome sequencing and annotation.</title>
        <authorList>
            <consortium name="The Broad Institute Genomics Platform"/>
            <consortium name="The Broad Institute Genome Sequencing Center for Infectious Disease"/>
            <person name="Wu L."/>
            <person name="Ma J."/>
        </authorList>
    </citation>
    <scope>NUCLEOTIDE SEQUENCE [LARGE SCALE GENOMIC DNA]</scope>
    <source>
        <strain evidence="10">CCUG 61696</strain>
    </source>
</reference>
<dbReference type="PANTHER" id="PTHR11063">
    <property type="entry name" value="GLUTAMATE SEMIALDEHYDE DEHYDROGENASE"/>
    <property type="match status" value="1"/>
</dbReference>
<dbReference type="EMBL" id="JBHTMX010000269">
    <property type="protein sequence ID" value="MFD1333597.1"/>
    <property type="molecule type" value="Genomic_DNA"/>
</dbReference>
<dbReference type="EC" id="1.2.1.41" evidence="7"/>
<dbReference type="SUPFAM" id="SSF53720">
    <property type="entry name" value="ALDH-like"/>
    <property type="match status" value="1"/>
</dbReference>
<evidence type="ECO:0000256" key="5">
    <source>
        <dbReference type="ARBA" id="ARBA00023002"/>
    </source>
</evidence>
<dbReference type="PROSITE" id="PS01223">
    <property type="entry name" value="PROA"/>
    <property type="match status" value="1"/>
</dbReference>
<feature type="domain" description="Aldehyde dehydrogenase" evidence="8">
    <location>
        <begin position="24"/>
        <end position="291"/>
    </location>
</feature>
<protein>
    <recommendedName>
        <fullName evidence="7">Gamma-glutamyl phosphate reductase</fullName>
        <shortName evidence="7">GPR</shortName>
        <ecNumber evidence="7">1.2.1.41</ecNumber>
    </recommendedName>
    <alternativeName>
        <fullName evidence="7">Glutamate-5-semialdehyde dehydrogenase</fullName>
    </alternativeName>
    <alternativeName>
        <fullName evidence="7">Glutamyl-gamma-semialdehyde dehydrogenase</fullName>
        <shortName evidence="7">GSA dehydrogenase</shortName>
    </alternativeName>
</protein>
<comment type="catalytic activity">
    <reaction evidence="6 7">
        <text>L-glutamate 5-semialdehyde + phosphate + NADP(+) = L-glutamyl 5-phosphate + NADPH + H(+)</text>
        <dbReference type="Rhea" id="RHEA:19541"/>
        <dbReference type="ChEBI" id="CHEBI:15378"/>
        <dbReference type="ChEBI" id="CHEBI:43474"/>
        <dbReference type="ChEBI" id="CHEBI:57783"/>
        <dbReference type="ChEBI" id="CHEBI:58066"/>
        <dbReference type="ChEBI" id="CHEBI:58274"/>
        <dbReference type="ChEBI" id="CHEBI:58349"/>
        <dbReference type="EC" id="1.2.1.41"/>
    </reaction>
</comment>
<dbReference type="InterPro" id="IPR015590">
    <property type="entry name" value="Aldehyde_DH_dom"/>
</dbReference>
<dbReference type="Gene3D" id="3.40.605.10">
    <property type="entry name" value="Aldehyde Dehydrogenase, Chain A, domain 1"/>
    <property type="match status" value="1"/>
</dbReference>
<dbReference type="InterPro" id="IPR012134">
    <property type="entry name" value="Glu-5-SA_DH"/>
</dbReference>
<comment type="function">
    <text evidence="7">Catalyzes the NADPH-dependent reduction of L-glutamate 5-phosphate into L-glutamate 5-semialdehyde and phosphate. The product spontaneously undergoes cyclization to form 1-pyrroline-5-carboxylate.</text>
</comment>
<comment type="subcellular location">
    <subcellularLocation>
        <location evidence="7">Cytoplasm</location>
    </subcellularLocation>
</comment>
<evidence type="ECO:0000259" key="8">
    <source>
        <dbReference type="Pfam" id="PF00171"/>
    </source>
</evidence>
<dbReference type="InterPro" id="IPR016161">
    <property type="entry name" value="Ald_DH/histidinol_DH"/>
</dbReference>